<dbReference type="SUPFAM" id="SSF52540">
    <property type="entry name" value="P-loop containing nucleoside triphosphate hydrolases"/>
    <property type="match status" value="1"/>
</dbReference>
<evidence type="ECO:0000256" key="5">
    <source>
        <dbReference type="ARBA" id="ARBA00022694"/>
    </source>
</evidence>
<evidence type="ECO:0000256" key="9">
    <source>
        <dbReference type="ARBA" id="ARBA00022842"/>
    </source>
</evidence>
<dbReference type="InterPro" id="IPR027417">
    <property type="entry name" value="P-loop_NTPase"/>
</dbReference>
<name>A0A6J4UGR8_9BACT</name>
<keyword evidence="8" id="KW-0067">ATP-binding</keyword>
<keyword evidence="6" id="KW-0479">Metal-binding</keyword>
<evidence type="ECO:0000256" key="2">
    <source>
        <dbReference type="ARBA" id="ARBA00007599"/>
    </source>
</evidence>
<dbReference type="GO" id="GO:0002949">
    <property type="term" value="P:tRNA threonylcarbamoyladenosine modification"/>
    <property type="evidence" value="ECO:0007669"/>
    <property type="project" value="InterPro"/>
</dbReference>
<gene>
    <name evidence="11" type="ORF">AVDCRST_MAG73-2704</name>
</gene>
<dbReference type="NCBIfam" id="TIGR00150">
    <property type="entry name" value="T6A_YjeE"/>
    <property type="match status" value="1"/>
</dbReference>
<dbReference type="AlphaFoldDB" id="A0A6J4UGR8"/>
<dbReference type="PANTHER" id="PTHR33540:SF2">
    <property type="entry name" value="TRNA THREONYLCARBAMOYLADENOSINE BIOSYNTHESIS PROTEIN TSAE"/>
    <property type="match status" value="1"/>
</dbReference>
<dbReference type="GO" id="GO:0005524">
    <property type="term" value="F:ATP binding"/>
    <property type="evidence" value="ECO:0007669"/>
    <property type="project" value="UniProtKB-KW"/>
</dbReference>
<evidence type="ECO:0000313" key="11">
    <source>
        <dbReference type="EMBL" id="CAA9549044.1"/>
    </source>
</evidence>
<dbReference type="GO" id="GO:0046872">
    <property type="term" value="F:metal ion binding"/>
    <property type="evidence" value="ECO:0007669"/>
    <property type="project" value="UniProtKB-KW"/>
</dbReference>
<comment type="similarity">
    <text evidence="2">Belongs to the TsaE family.</text>
</comment>
<dbReference type="GO" id="GO:0005737">
    <property type="term" value="C:cytoplasm"/>
    <property type="evidence" value="ECO:0007669"/>
    <property type="project" value="UniProtKB-SubCell"/>
</dbReference>
<dbReference type="Pfam" id="PF02367">
    <property type="entry name" value="TsaE"/>
    <property type="match status" value="1"/>
</dbReference>
<evidence type="ECO:0000256" key="4">
    <source>
        <dbReference type="ARBA" id="ARBA00022490"/>
    </source>
</evidence>
<protein>
    <recommendedName>
        <fullName evidence="3">tRNA threonylcarbamoyladenosine biosynthesis protein TsaE</fullName>
    </recommendedName>
    <alternativeName>
        <fullName evidence="10">t(6)A37 threonylcarbamoyladenosine biosynthesis protein TsaE</fullName>
    </alternativeName>
</protein>
<keyword evidence="9" id="KW-0460">Magnesium</keyword>
<keyword evidence="7" id="KW-0547">Nucleotide-binding</keyword>
<dbReference type="PANTHER" id="PTHR33540">
    <property type="entry name" value="TRNA THREONYLCARBAMOYLADENOSINE BIOSYNTHESIS PROTEIN TSAE"/>
    <property type="match status" value="1"/>
</dbReference>
<comment type="subcellular location">
    <subcellularLocation>
        <location evidence="1">Cytoplasm</location>
    </subcellularLocation>
</comment>
<dbReference type="InterPro" id="IPR003442">
    <property type="entry name" value="T6A_TsaE"/>
</dbReference>
<evidence type="ECO:0000256" key="3">
    <source>
        <dbReference type="ARBA" id="ARBA00019010"/>
    </source>
</evidence>
<keyword evidence="4" id="KW-0963">Cytoplasm</keyword>
<accession>A0A6J4UGR8</accession>
<evidence type="ECO:0000256" key="8">
    <source>
        <dbReference type="ARBA" id="ARBA00022840"/>
    </source>
</evidence>
<sequence>MPTALTLTTTTPDQTRVVGAALGRLVPPRTVILLHGDLGAGKTTLAQGIAQGLGVPGPVQSPTFTLANEHDGIRDGAPIRLYHLDLYRLAGEGDLDGVGWDAYLAAADGVTVVEWPERAGSALPEAYWLVRLEDTGDGGRRLTFSEVPSVARSAPWLATLASEVAGFPARRSDSEG</sequence>
<keyword evidence="5" id="KW-0819">tRNA processing</keyword>
<dbReference type="EMBL" id="CADCWE010000179">
    <property type="protein sequence ID" value="CAA9549044.1"/>
    <property type="molecule type" value="Genomic_DNA"/>
</dbReference>
<evidence type="ECO:0000256" key="10">
    <source>
        <dbReference type="ARBA" id="ARBA00032441"/>
    </source>
</evidence>
<organism evidence="11">
    <name type="scientific">uncultured Thermomicrobiales bacterium</name>
    <dbReference type="NCBI Taxonomy" id="1645740"/>
    <lineage>
        <taxon>Bacteria</taxon>
        <taxon>Pseudomonadati</taxon>
        <taxon>Thermomicrobiota</taxon>
        <taxon>Thermomicrobia</taxon>
        <taxon>Thermomicrobiales</taxon>
        <taxon>environmental samples</taxon>
    </lineage>
</organism>
<evidence type="ECO:0000256" key="1">
    <source>
        <dbReference type="ARBA" id="ARBA00004496"/>
    </source>
</evidence>
<proteinExistence type="inferred from homology"/>
<reference evidence="11" key="1">
    <citation type="submission" date="2020-02" db="EMBL/GenBank/DDBJ databases">
        <authorList>
            <person name="Meier V. D."/>
        </authorList>
    </citation>
    <scope>NUCLEOTIDE SEQUENCE</scope>
    <source>
        <strain evidence="11">AVDCRST_MAG73</strain>
    </source>
</reference>
<dbReference type="Gene3D" id="3.40.50.300">
    <property type="entry name" value="P-loop containing nucleotide triphosphate hydrolases"/>
    <property type="match status" value="1"/>
</dbReference>
<evidence type="ECO:0000256" key="6">
    <source>
        <dbReference type="ARBA" id="ARBA00022723"/>
    </source>
</evidence>
<evidence type="ECO:0000256" key="7">
    <source>
        <dbReference type="ARBA" id="ARBA00022741"/>
    </source>
</evidence>